<reference evidence="1 2" key="1">
    <citation type="submission" date="2019-04" db="EMBL/GenBank/DDBJ databases">
        <title>Corynebacterium endometrii sp. nov., isolated from the uterus of a cow with endometritis.</title>
        <authorList>
            <person name="Ballas P."/>
            <person name="Ruckert C."/>
            <person name="Wagener K."/>
            <person name="Drillich M."/>
            <person name="Kaempfer P."/>
            <person name="Busse H.-J."/>
            <person name="Ehling-Schulz M."/>
        </authorList>
    </citation>
    <scope>NUCLEOTIDE SEQUENCE [LARGE SCALE GENOMIC DNA]</scope>
    <source>
        <strain evidence="1 2">LMM-1653</strain>
    </source>
</reference>
<organism evidence="1 2">
    <name type="scientific">Corynebacterium endometrii</name>
    <dbReference type="NCBI Taxonomy" id="2488819"/>
    <lineage>
        <taxon>Bacteria</taxon>
        <taxon>Bacillati</taxon>
        <taxon>Actinomycetota</taxon>
        <taxon>Actinomycetes</taxon>
        <taxon>Mycobacteriales</taxon>
        <taxon>Corynebacteriaceae</taxon>
        <taxon>Corynebacterium</taxon>
    </lineage>
</organism>
<sequence>MAILIDMSGFDPFGQLFGDSRLSRSAEAAASAIAQVHRRPAALRQYEVISSESLLRGARSGLILDGFDRDLFGGRLESGAVTDELARAVRIAGALAPDRHATTVRTFARAPLQVIAGLDVAAGGDGTPADPQRMQALAQLIVATAAGKCGANADRGLPVVAHAEIVGRTLCGARSGGIGRMVARIAAVTTGFDPRGLAVPEPYLVRHKARYAQCLEDYEKDPLPLLILLFEAWEAGAREAEGIARAL</sequence>
<evidence type="ECO:0000313" key="2">
    <source>
        <dbReference type="Proteomes" id="UP000296352"/>
    </source>
</evidence>
<gene>
    <name evidence="1" type="ORF">CENDO_01180</name>
</gene>
<dbReference type="Proteomes" id="UP000296352">
    <property type="component" value="Chromosome"/>
</dbReference>
<accession>A0A4P7QDQ6</accession>
<proteinExistence type="predicted"/>
<keyword evidence="2" id="KW-1185">Reference proteome</keyword>
<protein>
    <recommendedName>
        <fullName evidence="3">Oxidoreductase</fullName>
    </recommendedName>
</protein>
<evidence type="ECO:0000313" key="1">
    <source>
        <dbReference type="EMBL" id="QCB27539.1"/>
    </source>
</evidence>
<evidence type="ECO:0008006" key="3">
    <source>
        <dbReference type="Google" id="ProtNLM"/>
    </source>
</evidence>
<dbReference type="AlphaFoldDB" id="A0A4P7QDQ6"/>
<name>A0A4P7QDQ6_9CORY</name>
<dbReference type="EMBL" id="CP039247">
    <property type="protein sequence ID" value="QCB27539.1"/>
    <property type="molecule type" value="Genomic_DNA"/>
</dbReference>
<dbReference type="KEGG" id="cee:CENDO_01180"/>